<sequence>MIDVYDYACTMHMKRVRKGNEMVLDKFEGCQISMNWLKDNFNELPKDPKDRIGEVIQYARAYIMRGNHKSSYVGLLEVLEDIKLLLDQISKVKTDVGREGNVDSGFDSGNAQNRSGVKVVRVEAINFAATARPKGAAQGGHAGEGQHRLVGATRGVHQAMGSYDDDIHTRL</sequence>
<keyword evidence="2" id="KW-1185">Reference proteome</keyword>
<accession>A0A7J8SLK4</accession>
<name>A0A7J8SLK4_GOSDV</name>
<dbReference type="Proteomes" id="UP000593561">
    <property type="component" value="Unassembled WGS sequence"/>
</dbReference>
<evidence type="ECO:0000313" key="2">
    <source>
        <dbReference type="Proteomes" id="UP000593561"/>
    </source>
</evidence>
<reference evidence="1 2" key="1">
    <citation type="journal article" date="2019" name="Genome Biol. Evol.">
        <title>Insights into the evolution of the New World diploid cottons (Gossypium, subgenus Houzingenia) based on genome sequencing.</title>
        <authorList>
            <person name="Grover C.E."/>
            <person name="Arick M.A. 2nd"/>
            <person name="Thrash A."/>
            <person name="Conover J.L."/>
            <person name="Sanders W.S."/>
            <person name="Peterson D.G."/>
            <person name="Frelichowski J.E."/>
            <person name="Scheffler J.A."/>
            <person name="Scheffler B.E."/>
            <person name="Wendel J.F."/>
        </authorList>
    </citation>
    <scope>NUCLEOTIDE SEQUENCE [LARGE SCALE GENOMIC DNA]</scope>
    <source>
        <strain evidence="1">27</strain>
        <tissue evidence="1">Leaf</tissue>
    </source>
</reference>
<proteinExistence type="predicted"/>
<gene>
    <name evidence="1" type="ORF">Godav_004330</name>
</gene>
<protein>
    <submittedName>
        <fullName evidence="1">Uncharacterized protein</fullName>
    </submittedName>
</protein>
<dbReference type="EMBL" id="JABFAC010000010">
    <property type="protein sequence ID" value="MBA0626715.1"/>
    <property type="molecule type" value="Genomic_DNA"/>
</dbReference>
<dbReference type="AlphaFoldDB" id="A0A7J8SLK4"/>
<organism evidence="1 2">
    <name type="scientific">Gossypium davidsonii</name>
    <name type="common">Davidson's cotton</name>
    <name type="synonym">Gossypium klotzschianum subsp. davidsonii</name>
    <dbReference type="NCBI Taxonomy" id="34287"/>
    <lineage>
        <taxon>Eukaryota</taxon>
        <taxon>Viridiplantae</taxon>
        <taxon>Streptophyta</taxon>
        <taxon>Embryophyta</taxon>
        <taxon>Tracheophyta</taxon>
        <taxon>Spermatophyta</taxon>
        <taxon>Magnoliopsida</taxon>
        <taxon>eudicotyledons</taxon>
        <taxon>Gunneridae</taxon>
        <taxon>Pentapetalae</taxon>
        <taxon>rosids</taxon>
        <taxon>malvids</taxon>
        <taxon>Malvales</taxon>
        <taxon>Malvaceae</taxon>
        <taxon>Malvoideae</taxon>
        <taxon>Gossypium</taxon>
    </lineage>
</organism>
<evidence type="ECO:0000313" key="1">
    <source>
        <dbReference type="EMBL" id="MBA0626715.1"/>
    </source>
</evidence>
<comment type="caution">
    <text evidence="1">The sequence shown here is derived from an EMBL/GenBank/DDBJ whole genome shotgun (WGS) entry which is preliminary data.</text>
</comment>